<sequence length="181" mass="19538">MPTCITEAVPTAVGTGAPTRSGVEGVKLRPLRPDDSAAVLAVFAGMGPRSRELRFLASKTRLTGADLRHLSAVDGWGHVGVVAVARRARPIGIARFIRDRADHDSAEVAVEVVDEWQHRGVGTALLLELRQRAIDAGVRRLKVFVSPDNAAVLRLLARTPGAVTMLSTDRWMTEYVVSLAR</sequence>
<proteinExistence type="predicted"/>
<accession>A0ABP5BS00</accession>
<evidence type="ECO:0000259" key="1">
    <source>
        <dbReference type="PROSITE" id="PS51186"/>
    </source>
</evidence>
<gene>
    <name evidence="2" type="ORF">GCM10009798_06780</name>
</gene>
<dbReference type="Gene3D" id="3.40.630.30">
    <property type="match status" value="1"/>
</dbReference>
<organism evidence="2 3">
    <name type="scientific">Nocardioides panacihumi</name>
    <dbReference type="NCBI Taxonomy" id="400774"/>
    <lineage>
        <taxon>Bacteria</taxon>
        <taxon>Bacillati</taxon>
        <taxon>Actinomycetota</taxon>
        <taxon>Actinomycetes</taxon>
        <taxon>Propionibacteriales</taxon>
        <taxon>Nocardioidaceae</taxon>
        <taxon>Nocardioides</taxon>
    </lineage>
</organism>
<keyword evidence="3" id="KW-1185">Reference proteome</keyword>
<dbReference type="InterPro" id="IPR016181">
    <property type="entry name" value="Acyl_CoA_acyltransferase"/>
</dbReference>
<dbReference type="Proteomes" id="UP001500571">
    <property type="component" value="Unassembled WGS sequence"/>
</dbReference>
<reference evidence="3" key="1">
    <citation type="journal article" date="2019" name="Int. J. Syst. Evol. Microbiol.">
        <title>The Global Catalogue of Microorganisms (GCM) 10K type strain sequencing project: providing services to taxonomists for standard genome sequencing and annotation.</title>
        <authorList>
            <consortium name="The Broad Institute Genomics Platform"/>
            <consortium name="The Broad Institute Genome Sequencing Center for Infectious Disease"/>
            <person name="Wu L."/>
            <person name="Ma J."/>
        </authorList>
    </citation>
    <scope>NUCLEOTIDE SEQUENCE [LARGE SCALE GENOMIC DNA]</scope>
    <source>
        <strain evidence="3">JCM 15309</strain>
    </source>
</reference>
<dbReference type="RefSeq" id="WP_344042413.1">
    <property type="nucleotide sequence ID" value="NZ_BAAAPB010000001.1"/>
</dbReference>
<comment type="caution">
    <text evidence="2">The sequence shown here is derived from an EMBL/GenBank/DDBJ whole genome shotgun (WGS) entry which is preliminary data.</text>
</comment>
<dbReference type="PROSITE" id="PS51186">
    <property type="entry name" value="GNAT"/>
    <property type="match status" value="1"/>
</dbReference>
<name>A0ABP5BS00_9ACTN</name>
<evidence type="ECO:0000313" key="3">
    <source>
        <dbReference type="Proteomes" id="UP001500571"/>
    </source>
</evidence>
<protein>
    <recommendedName>
        <fullName evidence="1">N-acetyltransferase domain-containing protein</fullName>
    </recommendedName>
</protein>
<dbReference type="InterPro" id="IPR000182">
    <property type="entry name" value="GNAT_dom"/>
</dbReference>
<dbReference type="SUPFAM" id="SSF55729">
    <property type="entry name" value="Acyl-CoA N-acyltransferases (Nat)"/>
    <property type="match status" value="1"/>
</dbReference>
<evidence type="ECO:0000313" key="2">
    <source>
        <dbReference type="EMBL" id="GAA1950165.1"/>
    </source>
</evidence>
<dbReference type="CDD" id="cd04301">
    <property type="entry name" value="NAT_SF"/>
    <property type="match status" value="1"/>
</dbReference>
<dbReference type="Pfam" id="PF00583">
    <property type="entry name" value="Acetyltransf_1"/>
    <property type="match status" value="1"/>
</dbReference>
<dbReference type="EMBL" id="BAAAPB010000001">
    <property type="protein sequence ID" value="GAA1950165.1"/>
    <property type="molecule type" value="Genomic_DNA"/>
</dbReference>
<feature type="domain" description="N-acetyltransferase" evidence="1">
    <location>
        <begin position="26"/>
        <end position="180"/>
    </location>
</feature>